<evidence type="ECO:0000313" key="10">
    <source>
        <dbReference type="WBParaSite" id="EEL_0000714401-mRNA-1"/>
    </source>
</evidence>
<keyword evidence="6" id="KW-0547">Nucleotide-binding</keyword>
<accession>A0A0R3RY10</accession>
<evidence type="ECO:0000256" key="1">
    <source>
        <dbReference type="ARBA" id="ARBA00005201"/>
    </source>
</evidence>
<reference evidence="10" key="1">
    <citation type="submission" date="2017-02" db="UniProtKB">
        <authorList>
            <consortium name="WormBaseParasite"/>
        </authorList>
    </citation>
    <scope>IDENTIFICATION</scope>
</reference>
<dbReference type="GO" id="GO:0009398">
    <property type="term" value="P:FMN biosynthetic process"/>
    <property type="evidence" value="ECO:0007669"/>
    <property type="project" value="UniProtKB-UniPathway"/>
</dbReference>
<dbReference type="Pfam" id="PF01687">
    <property type="entry name" value="Flavokinase"/>
    <property type="match status" value="1"/>
</dbReference>
<evidence type="ECO:0000256" key="7">
    <source>
        <dbReference type="ARBA" id="ARBA00022840"/>
    </source>
</evidence>
<dbReference type="PANTHER" id="PTHR22749">
    <property type="entry name" value="RIBOFLAVIN KINASE/FMN ADENYLYLTRANSFERASE"/>
    <property type="match status" value="1"/>
</dbReference>
<sequence length="145" mass="16753">MDQVIACGSDSESELELSQMYSYYGPEYRSFGDRGKIETANKLLGRPYQIFGITAKGAYRRRKIGFPTINIKIEDCTIKPKFGTYYAKAAFSDINSNWLYGVVNIGVRLTFKDLKKPVVEMHIFDFNKDVYDRKISYGELLRPKY</sequence>
<comment type="pathway">
    <text evidence="1">Cofactor biosynthesis; FMN biosynthesis; FMN from riboflavin (ATP route): step 1/1.</text>
</comment>
<dbReference type="InterPro" id="IPR015865">
    <property type="entry name" value="Riboflavin_kinase_bac/euk"/>
</dbReference>
<dbReference type="GO" id="GO:0008531">
    <property type="term" value="F:riboflavin kinase activity"/>
    <property type="evidence" value="ECO:0007669"/>
    <property type="project" value="UniProtKB-EC"/>
</dbReference>
<evidence type="ECO:0000256" key="5">
    <source>
        <dbReference type="ARBA" id="ARBA00022679"/>
    </source>
</evidence>
<evidence type="ECO:0000256" key="4">
    <source>
        <dbReference type="ARBA" id="ARBA00022643"/>
    </source>
</evidence>
<dbReference type="InterPro" id="IPR023468">
    <property type="entry name" value="Riboflavin_kinase"/>
</dbReference>
<feature type="domain" description="Riboflavin kinase" evidence="8">
    <location>
        <begin position="43"/>
        <end position="142"/>
    </location>
</feature>
<dbReference type="InterPro" id="IPR023465">
    <property type="entry name" value="Riboflavin_kinase_dom_sf"/>
</dbReference>
<dbReference type="PANTHER" id="PTHR22749:SF6">
    <property type="entry name" value="RIBOFLAVIN KINASE"/>
    <property type="match status" value="1"/>
</dbReference>
<dbReference type="GO" id="GO:0005524">
    <property type="term" value="F:ATP binding"/>
    <property type="evidence" value="ECO:0007669"/>
    <property type="project" value="UniProtKB-KW"/>
</dbReference>
<keyword evidence="5" id="KW-0808">Transferase</keyword>
<keyword evidence="7" id="KW-0067">ATP-binding</keyword>
<dbReference type="GO" id="GO:0009231">
    <property type="term" value="P:riboflavin biosynthetic process"/>
    <property type="evidence" value="ECO:0007669"/>
    <property type="project" value="InterPro"/>
</dbReference>
<dbReference type="SMART" id="SM00904">
    <property type="entry name" value="Flavokinase"/>
    <property type="match status" value="1"/>
</dbReference>
<dbReference type="WBParaSite" id="EEL_0000714401-mRNA-1">
    <property type="protein sequence ID" value="EEL_0000714401-mRNA-1"/>
    <property type="gene ID" value="EEL_0000714401"/>
</dbReference>
<dbReference type="Gene3D" id="2.40.30.30">
    <property type="entry name" value="Riboflavin kinase-like"/>
    <property type="match status" value="1"/>
</dbReference>
<name>A0A0R3RY10_9BILA</name>
<keyword evidence="9" id="KW-1185">Reference proteome</keyword>
<evidence type="ECO:0000256" key="6">
    <source>
        <dbReference type="ARBA" id="ARBA00022741"/>
    </source>
</evidence>
<keyword evidence="3" id="KW-0285">Flavoprotein</keyword>
<dbReference type="AlphaFoldDB" id="A0A0R3RY10"/>
<dbReference type="EC" id="2.7.1.26" evidence="2"/>
<evidence type="ECO:0000256" key="3">
    <source>
        <dbReference type="ARBA" id="ARBA00022630"/>
    </source>
</evidence>
<organism evidence="9 10">
    <name type="scientific">Elaeophora elaphi</name>
    <dbReference type="NCBI Taxonomy" id="1147741"/>
    <lineage>
        <taxon>Eukaryota</taxon>
        <taxon>Metazoa</taxon>
        <taxon>Ecdysozoa</taxon>
        <taxon>Nematoda</taxon>
        <taxon>Chromadorea</taxon>
        <taxon>Rhabditida</taxon>
        <taxon>Spirurina</taxon>
        <taxon>Spiruromorpha</taxon>
        <taxon>Filarioidea</taxon>
        <taxon>Onchocercidae</taxon>
        <taxon>Elaeophora</taxon>
    </lineage>
</organism>
<evidence type="ECO:0000313" key="9">
    <source>
        <dbReference type="Proteomes" id="UP000050640"/>
    </source>
</evidence>
<dbReference type="Proteomes" id="UP000050640">
    <property type="component" value="Unplaced"/>
</dbReference>
<protein>
    <recommendedName>
        <fullName evidence="2">riboflavin kinase</fullName>
        <ecNumber evidence="2">2.7.1.26</ecNumber>
    </recommendedName>
</protein>
<evidence type="ECO:0000256" key="2">
    <source>
        <dbReference type="ARBA" id="ARBA00012105"/>
    </source>
</evidence>
<evidence type="ECO:0000259" key="8">
    <source>
        <dbReference type="SMART" id="SM00904"/>
    </source>
</evidence>
<dbReference type="SUPFAM" id="SSF82114">
    <property type="entry name" value="Riboflavin kinase-like"/>
    <property type="match status" value="1"/>
</dbReference>
<keyword evidence="4" id="KW-0288">FMN</keyword>
<proteinExistence type="predicted"/>
<dbReference type="UniPathway" id="UPA00276">
    <property type="reaction ID" value="UER00406"/>
</dbReference>